<sequence length="170" mass="18811">MSDTVPGRGSHGVDRYSDRMPTAEEASRSLIAAAFELRRALREYMDTSGTDATLPEAQSEVLHDVAHHPGTRIGAVADRLSRRPNTVSTLVRTLSDKDLIERRPDPTDGRVSTLFVKDERSARRDRRSELRIGVLAEELASLDEGALDTLTTAVGILDRVNRSLRDHAPR</sequence>
<dbReference type="SMART" id="SM00347">
    <property type="entry name" value="HTH_MARR"/>
    <property type="match status" value="1"/>
</dbReference>
<dbReference type="GO" id="GO:0003700">
    <property type="term" value="F:DNA-binding transcription factor activity"/>
    <property type="evidence" value="ECO:0007669"/>
    <property type="project" value="InterPro"/>
</dbReference>
<dbReference type="PANTHER" id="PTHR39515">
    <property type="entry name" value="CONSERVED PROTEIN"/>
    <property type="match status" value="1"/>
</dbReference>
<dbReference type="Gene3D" id="1.10.10.10">
    <property type="entry name" value="Winged helix-like DNA-binding domain superfamily/Winged helix DNA-binding domain"/>
    <property type="match status" value="1"/>
</dbReference>
<evidence type="ECO:0000259" key="2">
    <source>
        <dbReference type="SMART" id="SM00347"/>
    </source>
</evidence>
<dbReference type="InterPro" id="IPR036388">
    <property type="entry name" value="WH-like_DNA-bd_sf"/>
</dbReference>
<comment type="caution">
    <text evidence="3">The sequence shown here is derived from an EMBL/GenBank/DDBJ whole genome shotgun (WGS) entry which is preliminary data.</text>
</comment>
<proteinExistence type="predicted"/>
<dbReference type="EMBL" id="JARDXE010000001">
    <property type="protein sequence ID" value="MDE8643735.1"/>
    <property type="molecule type" value="Genomic_DNA"/>
</dbReference>
<dbReference type="Proteomes" id="UP001217325">
    <property type="component" value="Unassembled WGS sequence"/>
</dbReference>
<protein>
    <submittedName>
        <fullName evidence="3">MarR family winged helix-turn-helix transcriptional regulator</fullName>
    </submittedName>
</protein>
<gene>
    <name evidence="3" type="ORF">PXH69_02160</name>
</gene>
<name>A0AAW6LES0_RHOSG</name>
<dbReference type="AlphaFoldDB" id="A0AAW6LES0"/>
<evidence type="ECO:0000313" key="3">
    <source>
        <dbReference type="EMBL" id="MDE8643735.1"/>
    </source>
</evidence>
<dbReference type="Pfam" id="PF01047">
    <property type="entry name" value="MarR"/>
    <property type="match status" value="1"/>
</dbReference>
<dbReference type="InterPro" id="IPR036390">
    <property type="entry name" value="WH_DNA-bd_sf"/>
</dbReference>
<dbReference type="RefSeq" id="WP_256520386.1">
    <property type="nucleotide sequence ID" value="NZ_CP089606.1"/>
</dbReference>
<dbReference type="SUPFAM" id="SSF46785">
    <property type="entry name" value="Winged helix' DNA-binding domain"/>
    <property type="match status" value="1"/>
</dbReference>
<accession>A0AAW6LES0</accession>
<dbReference type="PANTHER" id="PTHR39515:SF2">
    <property type="entry name" value="HTH-TYPE TRANSCRIPTIONAL REGULATOR RV0880"/>
    <property type="match status" value="1"/>
</dbReference>
<feature type="domain" description="HTH marR-type" evidence="2">
    <location>
        <begin position="47"/>
        <end position="147"/>
    </location>
</feature>
<reference evidence="3" key="1">
    <citation type="submission" date="2023-02" db="EMBL/GenBank/DDBJ databases">
        <title>A novel hydrolase synthesized by Rhodococcus erythropolis HQ is responsible for the detoxification of Zearalenone.</title>
        <authorList>
            <person name="Hu J."/>
            <person name="Xu J."/>
        </authorList>
    </citation>
    <scope>NUCLEOTIDE SEQUENCE</scope>
    <source>
        <strain evidence="3">HQ</strain>
    </source>
</reference>
<dbReference type="InterPro" id="IPR000835">
    <property type="entry name" value="HTH_MarR-typ"/>
</dbReference>
<organism evidence="3 4">
    <name type="scientific">Rhodococcus qingshengii</name>
    <dbReference type="NCBI Taxonomy" id="334542"/>
    <lineage>
        <taxon>Bacteria</taxon>
        <taxon>Bacillati</taxon>
        <taxon>Actinomycetota</taxon>
        <taxon>Actinomycetes</taxon>
        <taxon>Mycobacteriales</taxon>
        <taxon>Nocardiaceae</taxon>
        <taxon>Rhodococcus</taxon>
        <taxon>Rhodococcus erythropolis group</taxon>
    </lineage>
</organism>
<evidence type="ECO:0000313" key="4">
    <source>
        <dbReference type="Proteomes" id="UP001217325"/>
    </source>
</evidence>
<feature type="compositionally biased region" description="Basic and acidic residues" evidence="1">
    <location>
        <begin position="11"/>
        <end position="22"/>
    </location>
</feature>
<feature type="region of interest" description="Disordered" evidence="1">
    <location>
        <begin position="1"/>
        <end position="22"/>
    </location>
</feature>
<evidence type="ECO:0000256" key="1">
    <source>
        <dbReference type="SAM" id="MobiDB-lite"/>
    </source>
</evidence>
<dbReference type="InterPro" id="IPR052526">
    <property type="entry name" value="HTH-type_Bedaq_tolerance"/>
</dbReference>